<comment type="function">
    <text evidence="11">Central component of the condensin complex, a complex required for conversion of interphase chromatin into mitotic-like condense chromosomes. The condensin complex probably introduces positive supercoils into relaxed DNA in the presence of type I topoisomerases and converts nicked DNA into positive knotted forms in the presence of type II topoisomerases.</text>
</comment>
<dbReference type="SUPFAM" id="SSF52540">
    <property type="entry name" value="P-loop containing nucleoside triphosphate hydrolases"/>
    <property type="match status" value="1"/>
</dbReference>
<dbReference type="CDD" id="cd03273">
    <property type="entry name" value="ABC_SMC2_euk"/>
    <property type="match status" value="1"/>
</dbReference>
<keyword evidence="8" id="KW-0226">DNA condensation</keyword>
<evidence type="ECO:0000313" key="17">
    <source>
        <dbReference type="Proteomes" id="UP000005408"/>
    </source>
</evidence>
<dbReference type="InterPro" id="IPR027417">
    <property type="entry name" value="P-loop_NTPase"/>
</dbReference>
<accession>A0A8W8KJQ3</accession>
<feature type="region of interest" description="Disordered" evidence="14">
    <location>
        <begin position="362"/>
        <end position="394"/>
    </location>
</feature>
<dbReference type="GO" id="GO:0031981">
    <property type="term" value="C:nuclear lumen"/>
    <property type="evidence" value="ECO:0007669"/>
    <property type="project" value="UniProtKB-ARBA"/>
</dbReference>
<dbReference type="Gene3D" id="1.10.287.1490">
    <property type="match status" value="1"/>
</dbReference>
<dbReference type="InterPro" id="IPR031985">
    <property type="entry name" value="DUF4787"/>
</dbReference>
<name>A0A8W8KJQ3_MAGGI</name>
<feature type="coiled-coil region" evidence="13">
    <location>
        <begin position="395"/>
        <end position="502"/>
    </location>
</feature>
<dbReference type="Proteomes" id="UP000005408">
    <property type="component" value="Unassembled WGS sequence"/>
</dbReference>
<evidence type="ECO:0000256" key="13">
    <source>
        <dbReference type="SAM" id="Coils"/>
    </source>
</evidence>
<evidence type="ECO:0000256" key="3">
    <source>
        <dbReference type="ARBA" id="ARBA00022618"/>
    </source>
</evidence>
<feature type="region of interest" description="Disordered" evidence="14">
    <location>
        <begin position="791"/>
        <end position="814"/>
    </location>
</feature>
<comment type="subcellular location">
    <subcellularLocation>
        <location evidence="1 12">Nucleus</location>
    </subcellularLocation>
</comment>
<feature type="coiled-coil region" evidence="13">
    <location>
        <begin position="681"/>
        <end position="708"/>
    </location>
</feature>
<keyword evidence="3" id="KW-0132">Cell division</keyword>
<keyword evidence="6" id="KW-0067">ATP-binding</keyword>
<dbReference type="Gene3D" id="3.30.70.1620">
    <property type="match status" value="1"/>
</dbReference>
<feature type="domain" description="SMC hinge" evidence="15">
    <location>
        <begin position="520"/>
        <end position="640"/>
    </location>
</feature>
<keyword evidence="5" id="KW-0498">Mitosis</keyword>
<keyword evidence="7 13" id="KW-0175">Coiled coil</keyword>
<evidence type="ECO:0000256" key="4">
    <source>
        <dbReference type="ARBA" id="ARBA00022741"/>
    </source>
</evidence>
<dbReference type="Pfam" id="PF02463">
    <property type="entry name" value="SMC_N"/>
    <property type="match status" value="1"/>
</dbReference>
<dbReference type="GO" id="GO:0098813">
    <property type="term" value="P:nuclear chromosome segregation"/>
    <property type="evidence" value="ECO:0007669"/>
    <property type="project" value="UniProtKB-ARBA"/>
</dbReference>
<keyword evidence="9 12" id="KW-0539">Nucleus</keyword>
<dbReference type="InterPro" id="IPR024704">
    <property type="entry name" value="SMC"/>
</dbReference>
<feature type="compositionally biased region" description="Basic and acidic residues" evidence="14">
    <location>
        <begin position="1284"/>
        <end position="1293"/>
    </location>
</feature>
<dbReference type="GO" id="GO:0000793">
    <property type="term" value="C:condensed chromosome"/>
    <property type="evidence" value="ECO:0007669"/>
    <property type="project" value="UniProtKB-ARBA"/>
</dbReference>
<dbReference type="FunFam" id="3.40.50.300:FF:000385">
    <property type="entry name" value="Structural maintenance of chromosomes 2"/>
    <property type="match status" value="1"/>
</dbReference>
<dbReference type="PIRSF" id="PIRSF005719">
    <property type="entry name" value="SMC"/>
    <property type="match status" value="1"/>
</dbReference>
<evidence type="ECO:0000256" key="9">
    <source>
        <dbReference type="ARBA" id="ARBA00023242"/>
    </source>
</evidence>
<dbReference type="InterPro" id="IPR027120">
    <property type="entry name" value="Smc2_ABC"/>
</dbReference>
<dbReference type="SMART" id="SM00968">
    <property type="entry name" value="SMC_hinge"/>
    <property type="match status" value="1"/>
</dbReference>
<evidence type="ECO:0000256" key="11">
    <source>
        <dbReference type="ARBA" id="ARBA00058936"/>
    </source>
</evidence>
<dbReference type="Pfam" id="PF06470">
    <property type="entry name" value="SMC_hinge"/>
    <property type="match status" value="1"/>
</dbReference>
<evidence type="ECO:0000256" key="6">
    <source>
        <dbReference type="ARBA" id="ARBA00022840"/>
    </source>
</evidence>
<dbReference type="GO" id="GO:0051301">
    <property type="term" value="P:cell division"/>
    <property type="evidence" value="ECO:0007669"/>
    <property type="project" value="UniProtKB-KW"/>
</dbReference>
<dbReference type="FunFam" id="1.20.1060.20:FF:000005">
    <property type="entry name" value="Structural maintenance of chromosomes 2"/>
    <property type="match status" value="1"/>
</dbReference>
<dbReference type="InterPro" id="IPR010935">
    <property type="entry name" value="SMC_hinge"/>
</dbReference>
<reference evidence="16" key="1">
    <citation type="submission" date="2022-08" db="UniProtKB">
        <authorList>
            <consortium name="EnsemblMetazoa"/>
        </authorList>
    </citation>
    <scope>IDENTIFICATION</scope>
    <source>
        <strain evidence="16">05x7-T-G4-1.051#20</strain>
    </source>
</reference>
<organism evidence="16 17">
    <name type="scientific">Magallana gigas</name>
    <name type="common">Pacific oyster</name>
    <name type="synonym">Crassostrea gigas</name>
    <dbReference type="NCBI Taxonomy" id="29159"/>
    <lineage>
        <taxon>Eukaryota</taxon>
        <taxon>Metazoa</taxon>
        <taxon>Spiralia</taxon>
        <taxon>Lophotrochozoa</taxon>
        <taxon>Mollusca</taxon>
        <taxon>Bivalvia</taxon>
        <taxon>Autobranchia</taxon>
        <taxon>Pteriomorphia</taxon>
        <taxon>Ostreida</taxon>
        <taxon>Ostreoidea</taxon>
        <taxon>Ostreidae</taxon>
        <taxon>Magallana</taxon>
    </lineage>
</organism>
<dbReference type="GO" id="GO:0005524">
    <property type="term" value="F:ATP binding"/>
    <property type="evidence" value="ECO:0007669"/>
    <property type="project" value="UniProtKB-KW"/>
</dbReference>
<feature type="coiled-coil region" evidence="13">
    <location>
        <begin position="246"/>
        <end position="290"/>
    </location>
</feature>
<evidence type="ECO:0000256" key="7">
    <source>
        <dbReference type="ARBA" id="ARBA00023054"/>
    </source>
</evidence>
<protein>
    <recommendedName>
        <fullName evidence="12">Structural maintenance of chromosomes protein</fullName>
    </recommendedName>
</protein>
<dbReference type="InterPro" id="IPR036277">
    <property type="entry name" value="SMC_hinge_sf"/>
</dbReference>
<dbReference type="GO" id="GO:0000280">
    <property type="term" value="P:nuclear division"/>
    <property type="evidence" value="ECO:0007669"/>
    <property type="project" value="UniProtKB-ARBA"/>
</dbReference>
<evidence type="ECO:0000313" key="16">
    <source>
        <dbReference type="EnsemblMetazoa" id="G242.3:cds"/>
    </source>
</evidence>
<dbReference type="GO" id="GO:0000796">
    <property type="term" value="C:condensin complex"/>
    <property type="evidence" value="ECO:0007669"/>
    <property type="project" value="UniProtKB-ARBA"/>
</dbReference>
<dbReference type="GO" id="GO:0030261">
    <property type="term" value="P:chromosome condensation"/>
    <property type="evidence" value="ECO:0007669"/>
    <property type="project" value="UniProtKB-KW"/>
</dbReference>
<dbReference type="SUPFAM" id="SSF75553">
    <property type="entry name" value="Smc hinge domain"/>
    <property type="match status" value="1"/>
</dbReference>
<evidence type="ECO:0000256" key="12">
    <source>
        <dbReference type="PIRNR" id="PIRNR005719"/>
    </source>
</evidence>
<sequence length="1303" mass="148126">MFIKSMVIDGFKSYAQRTEIIGFDPLFNAITGLNGSGKSNILDSICFLLGITNLSHVRATNLQELVYKNGQAGITKATVSITFDNADKKQSPLGYEQYDEITITRQVVIGGRNKYLINGSNANNTRVQDLFRSVQLNVNNPHFLIMQGRITKVLNMKPPEILSMIEEAAGTRLYESKKEAAQRTIEKKDAKLREIDMVLKEDITPTLSKLREERSSYLEYQKIIRELEHLNKLYIAYQFVCAEERKKKSAEELLEMQEVIKKLKARMTEIEEKVKELDGVIKDLENKRDQESGSVMQKLEAALADKQKVEAVAQSAVDVKKEGLKAENKKKKELTKNIQDNKKALVSKEKDMSKLGQELEKLQAQSTTDQANHDSAQKHYQAVSAGLSSNTDGEAASLNDQLMTAKNEISVAETETKQAQMKLKHAQQEIKKKQSDLKKTEQGYQKDKSAFDDIQKNMKALEAEMNKLGFEEGRDEVLAAERRTLSQEVHKLQEHLETLEARFPQLQFDYKDPEKNFDRSKVHGLVCKLIKIKDVKMATALEVSAGGKLYNVVVDTEVTGKKLIQKGELRRRYTIIPLNKIAARSIAPDVVRRAEDLVGKKNVNTALSLIGYEKDLKAAMEFVFGSVFVCSDMNSAKKVTFDDKIMKKSVTMEGDSFDPAGTLTGGARAHTNSILEKLSEFTEVESKLKEKQTKLHEVEKELNSLKHVAEKYTTFKQKYDLKVQEAELLKARLEQGSHHQQLEDIEALKQSIEEQEGVLKKAEETQKKMSKKAKDLEDKIKNAKAVREKELKEAEGEVTKSKKKMEESGRKMKEKYQETESLKLEMEELQKEVETYEEQIKTVEETIAQFEEQIKDLADKSQTTKTEVKEAQEALNKQKDLLKACNKDISQRIGEQKDLQKENHSSQLKIQELEHKISKFQNDSKSAAREVESLLKNYDWIIDEKKYFGHPNTAYDFQANDPKVAEKKIGKLQESKDKLSKSVNMRAMNMLGKAEEQYADLMKKRKIVLNDKTKIAAVIEELDQKKNEALTKAWEQVNKDFSSIFSTLLPGARAKLSPPEGQSALDGLEVRVGFGDVWKESLSELSGGQRSLIALSLILAMLLFKPAPLYILDEVDAALDISHTQNIGQMIKSHFKHSQFIVVSLKDGMFNNANVLFKTKFVDGVSTVTRYVQHGRSTSMRIEEIWLVLALVLFVTEFVESRKYYDYKQYTYRKKRDDRKYKNAKALCDTRPECLAKYGAEQSACVRKCISEFCYNELYAVDPLEDGEIDVRLNSFKGCLSQDKSNKHNEKLPGESNPDLGIG</sequence>
<dbReference type="PANTHER" id="PTHR43977">
    <property type="entry name" value="STRUCTURAL MAINTENANCE OF CHROMOSOMES PROTEIN 3"/>
    <property type="match status" value="1"/>
</dbReference>
<dbReference type="Gene3D" id="1.20.1060.20">
    <property type="match status" value="1"/>
</dbReference>
<keyword evidence="17" id="KW-1185">Reference proteome</keyword>
<keyword evidence="10" id="KW-0131">Cell cycle</keyword>
<proteinExistence type="inferred from homology"/>
<dbReference type="Gene3D" id="3.40.50.300">
    <property type="entry name" value="P-loop containing nucleotide triphosphate hydrolases"/>
    <property type="match status" value="2"/>
</dbReference>
<dbReference type="GO" id="GO:0016887">
    <property type="term" value="F:ATP hydrolysis activity"/>
    <property type="evidence" value="ECO:0007669"/>
    <property type="project" value="InterPro"/>
</dbReference>
<keyword evidence="4" id="KW-0547">Nucleotide-binding</keyword>
<evidence type="ECO:0000256" key="1">
    <source>
        <dbReference type="ARBA" id="ARBA00004123"/>
    </source>
</evidence>
<evidence type="ECO:0000259" key="15">
    <source>
        <dbReference type="SMART" id="SM00968"/>
    </source>
</evidence>
<evidence type="ECO:0000256" key="10">
    <source>
        <dbReference type="ARBA" id="ARBA00023306"/>
    </source>
</evidence>
<evidence type="ECO:0000256" key="5">
    <source>
        <dbReference type="ARBA" id="ARBA00022776"/>
    </source>
</evidence>
<feature type="region of interest" description="Disordered" evidence="14">
    <location>
        <begin position="1284"/>
        <end position="1303"/>
    </location>
</feature>
<evidence type="ECO:0000256" key="14">
    <source>
        <dbReference type="SAM" id="MobiDB-lite"/>
    </source>
</evidence>
<dbReference type="EnsemblMetazoa" id="G242.3">
    <property type="protein sequence ID" value="G242.3:cds"/>
    <property type="gene ID" value="G242"/>
</dbReference>
<dbReference type="InterPro" id="IPR003395">
    <property type="entry name" value="RecF/RecN/SMC_N"/>
</dbReference>
<evidence type="ECO:0000256" key="8">
    <source>
        <dbReference type="ARBA" id="ARBA00023067"/>
    </source>
</evidence>
<comment type="similarity">
    <text evidence="2">Belongs to the SMC family. SMC2 subfamily.</text>
</comment>
<dbReference type="Pfam" id="PF16029">
    <property type="entry name" value="DUF4787"/>
    <property type="match status" value="1"/>
</dbReference>
<dbReference type="FunFam" id="3.40.50.300:FF:000278">
    <property type="entry name" value="Structural maintenance of chromosomes 2"/>
    <property type="match status" value="1"/>
</dbReference>
<evidence type="ECO:0000256" key="2">
    <source>
        <dbReference type="ARBA" id="ARBA00005231"/>
    </source>
</evidence>